<keyword evidence="1" id="KW-0732">Signal</keyword>
<keyword evidence="4" id="KW-1185">Reference proteome</keyword>
<feature type="domain" description="Alginate export" evidence="2">
    <location>
        <begin position="84"/>
        <end position="452"/>
    </location>
</feature>
<reference evidence="3 4" key="1">
    <citation type="journal article" date="2020" name="J Geophys Res Biogeosci">
        <title>Magnetotaxis as an Adaptation to Enable Bacterial Shuttling of Microbial Sulfur and Sulfur Cycling Across Aquatic Oxic#Anoxic Interfaces.</title>
        <authorList>
            <person name="Li J."/>
            <person name="Liu P."/>
            <person name="Wang J."/>
            <person name="Roberts A.P."/>
            <person name="Pan Y."/>
        </authorList>
    </citation>
    <scope>NUCLEOTIDE SEQUENCE [LARGE SCALE GENOMIC DNA]</scope>
    <source>
        <strain evidence="3 4">MYR-1_YQ</strain>
    </source>
</reference>
<proteinExistence type="predicted"/>
<dbReference type="Pfam" id="PF13372">
    <property type="entry name" value="Alginate_exp"/>
    <property type="match status" value="1"/>
</dbReference>
<evidence type="ECO:0000313" key="4">
    <source>
        <dbReference type="Proteomes" id="UP001196980"/>
    </source>
</evidence>
<dbReference type="RefSeq" id="WP_218252556.1">
    <property type="nucleotide sequence ID" value="NZ_JABXWD010000169.1"/>
</dbReference>
<protein>
    <submittedName>
        <fullName evidence="3">Alginate export family protein</fullName>
    </submittedName>
</protein>
<dbReference type="Proteomes" id="UP001196980">
    <property type="component" value="Unassembled WGS sequence"/>
</dbReference>
<comment type="caution">
    <text evidence="3">The sequence shown here is derived from an EMBL/GenBank/DDBJ whole genome shotgun (WGS) entry which is preliminary data.</text>
</comment>
<evidence type="ECO:0000313" key="3">
    <source>
        <dbReference type="EMBL" id="MBV6341926.1"/>
    </source>
</evidence>
<evidence type="ECO:0000256" key="1">
    <source>
        <dbReference type="SAM" id="SignalP"/>
    </source>
</evidence>
<gene>
    <name evidence="3" type="ORF">HWQ67_10045</name>
</gene>
<organism evidence="3 4">
    <name type="scientific">Candidatus Magnetobacterium casense</name>
    <dbReference type="NCBI Taxonomy" id="1455061"/>
    <lineage>
        <taxon>Bacteria</taxon>
        <taxon>Pseudomonadati</taxon>
        <taxon>Nitrospirota</taxon>
        <taxon>Thermodesulfovibrionia</taxon>
        <taxon>Thermodesulfovibrionales</taxon>
        <taxon>Candidatus Magnetobacteriaceae</taxon>
        <taxon>Candidatus Magnetobacterium</taxon>
    </lineage>
</organism>
<sequence>MKKLTLLMMLLMFVFAASSVMAQEASTAVVAGGETKITLAGEIRFRGEFSSNLGDQLDDESRRLVTTPAPPGFKNGSDDHNAYYDGRIRLSVDARIGNDVQGFIELDSGTDKTDTWIWGNATSADSGARGIYSNGNTKKGDIHIRQAWIHYTKGMYGLKVGHQLWFLGNKLFFDHTRYGDDGIRVIVDPNKYIHIEVKALKFSERETNHPDDGDAYVVEVKYKGDGGVNASADVAYVNDQAFAALVSAYQYAHVWNFGLRGDYTNGPVKVRGDIEAQAGKLENSDDSRIEDATIKGWAGLLGVDYKIAGNIPLTLTLEGAYGSGKSADDKNNDFKTFITSLGNDQHYTYVYEYKLKSAAGAISTGLANTVYIKGAAKAEFTKSLEAELALYWLQAAKKVALNAVSGPGLPIVPASKDLGWELDTKITYKIAKNLQYFVEGGYMFVGKAYDNVVQTRVVPVAEFATERDDAYAIRNGIQFNF</sequence>
<evidence type="ECO:0000259" key="2">
    <source>
        <dbReference type="Pfam" id="PF13372"/>
    </source>
</evidence>
<feature type="signal peptide" evidence="1">
    <location>
        <begin position="1"/>
        <end position="22"/>
    </location>
</feature>
<accession>A0ABS6RZ47</accession>
<dbReference type="InterPro" id="IPR025388">
    <property type="entry name" value="Alginate_export_dom"/>
</dbReference>
<feature type="chain" id="PRO_5046898462" evidence="1">
    <location>
        <begin position="23"/>
        <end position="481"/>
    </location>
</feature>
<name>A0ABS6RZ47_9BACT</name>
<dbReference type="EMBL" id="JABXWD010000169">
    <property type="protein sequence ID" value="MBV6341926.1"/>
    <property type="molecule type" value="Genomic_DNA"/>
</dbReference>